<evidence type="ECO:0000256" key="11">
    <source>
        <dbReference type="ARBA" id="ARBA00022840"/>
    </source>
</evidence>
<dbReference type="PANTHER" id="PTHR37079:SF4">
    <property type="entry name" value="SERINE_THREONINE-PROTEIN KINASE ATM"/>
    <property type="match status" value="1"/>
</dbReference>
<dbReference type="PROSITE" id="PS00916">
    <property type="entry name" value="PI3_4_KINASE_2"/>
    <property type="match status" value="1"/>
</dbReference>
<evidence type="ECO:0000256" key="3">
    <source>
        <dbReference type="ARBA" id="ARBA00011370"/>
    </source>
</evidence>
<dbReference type="SMART" id="SM01342">
    <property type="entry name" value="TAN"/>
    <property type="match status" value="1"/>
</dbReference>
<feature type="region of interest" description="Disordered" evidence="17">
    <location>
        <begin position="2848"/>
        <end position="2876"/>
    </location>
</feature>
<name>A0AB34KYK6_9PEZI</name>
<evidence type="ECO:0000256" key="1">
    <source>
        <dbReference type="ARBA" id="ARBA00004123"/>
    </source>
</evidence>
<evidence type="ECO:0000313" key="22">
    <source>
        <dbReference type="Proteomes" id="UP000803884"/>
    </source>
</evidence>
<dbReference type="PROSITE" id="PS51189">
    <property type="entry name" value="FAT"/>
    <property type="match status" value="1"/>
</dbReference>
<dbReference type="InterPro" id="IPR016024">
    <property type="entry name" value="ARM-type_fold"/>
</dbReference>
<dbReference type="PROSITE" id="PS50290">
    <property type="entry name" value="PI3_4_KINASE_3"/>
    <property type="match status" value="1"/>
</dbReference>
<dbReference type="EMBL" id="JAAQHG020000003">
    <property type="protein sequence ID" value="KAL1589873.1"/>
    <property type="molecule type" value="Genomic_DNA"/>
</dbReference>
<comment type="caution">
    <text evidence="21">The sequence shown here is derived from an EMBL/GenBank/DDBJ whole genome shotgun (WGS) entry which is preliminary data.</text>
</comment>
<dbReference type="GO" id="GO:0006281">
    <property type="term" value="P:DNA repair"/>
    <property type="evidence" value="ECO:0007669"/>
    <property type="project" value="InterPro"/>
</dbReference>
<dbReference type="Gene3D" id="1.10.1070.11">
    <property type="entry name" value="Phosphatidylinositol 3-/4-kinase, catalytic domain"/>
    <property type="match status" value="1"/>
</dbReference>
<accession>A0AB34KYK6</accession>
<dbReference type="InterPro" id="IPR038980">
    <property type="entry name" value="ATM_plant"/>
</dbReference>
<dbReference type="SUPFAM" id="SSF56112">
    <property type="entry name" value="Protein kinase-like (PK-like)"/>
    <property type="match status" value="1"/>
</dbReference>
<dbReference type="InterPro" id="IPR014009">
    <property type="entry name" value="PIK_FAT"/>
</dbReference>
<keyword evidence="9 16" id="KW-0227">DNA damage</keyword>
<evidence type="ECO:0000313" key="21">
    <source>
        <dbReference type="EMBL" id="KAL1589873.1"/>
    </source>
</evidence>
<dbReference type="Proteomes" id="UP000803884">
    <property type="component" value="Unassembled WGS sequence"/>
</dbReference>
<keyword evidence="16" id="KW-0158">Chromosome</keyword>
<feature type="domain" description="PI3K/PI4K catalytic" evidence="18">
    <location>
        <begin position="2566"/>
        <end position="2877"/>
    </location>
</feature>
<dbReference type="PROSITE" id="PS00915">
    <property type="entry name" value="PI3_4_KINASE_1"/>
    <property type="match status" value="1"/>
</dbReference>
<keyword evidence="16" id="KW-0779">Telomere</keyword>
<keyword evidence="11 16" id="KW-0067">ATP-binding</keyword>
<dbReference type="Pfam" id="PF02260">
    <property type="entry name" value="FATC"/>
    <property type="match status" value="1"/>
</dbReference>
<keyword evidence="22" id="KW-1185">Reference proteome</keyword>
<evidence type="ECO:0000256" key="17">
    <source>
        <dbReference type="SAM" id="MobiDB-lite"/>
    </source>
</evidence>
<evidence type="ECO:0000256" key="12">
    <source>
        <dbReference type="ARBA" id="ARBA00023242"/>
    </source>
</evidence>
<feature type="compositionally biased region" description="Basic and acidic residues" evidence="17">
    <location>
        <begin position="2864"/>
        <end position="2876"/>
    </location>
</feature>
<evidence type="ECO:0000256" key="16">
    <source>
        <dbReference type="RuleBase" id="RU365027"/>
    </source>
</evidence>
<dbReference type="InterPro" id="IPR018936">
    <property type="entry name" value="PI3/4_kinase_CS"/>
</dbReference>
<reference evidence="21 22" key="1">
    <citation type="journal article" date="2020" name="Microbiol. Resour. Announc.">
        <title>Draft Genome Sequence of a Cladosporium Species Isolated from the Mesophotic Ascidian Didemnum maculosum.</title>
        <authorList>
            <person name="Gioti A."/>
            <person name="Siaperas R."/>
            <person name="Nikolaivits E."/>
            <person name="Le Goff G."/>
            <person name="Ouazzani J."/>
            <person name="Kotoulas G."/>
            <person name="Topakas E."/>
        </authorList>
    </citation>
    <scope>NUCLEOTIDE SEQUENCE [LARGE SCALE GENOMIC DNA]</scope>
    <source>
        <strain evidence="21 22">TM138-S3</strain>
    </source>
</reference>
<proteinExistence type="inferred from homology"/>
<evidence type="ECO:0000256" key="13">
    <source>
        <dbReference type="ARBA" id="ARBA00025079"/>
    </source>
</evidence>
<dbReference type="SUPFAM" id="SSF48371">
    <property type="entry name" value="ARM repeat"/>
    <property type="match status" value="1"/>
</dbReference>
<dbReference type="GO" id="GO:0004674">
    <property type="term" value="F:protein serine/threonine kinase activity"/>
    <property type="evidence" value="ECO:0007669"/>
    <property type="project" value="UniProtKB-KW"/>
</dbReference>
<dbReference type="GO" id="GO:0006325">
    <property type="term" value="P:chromatin organization"/>
    <property type="evidence" value="ECO:0007669"/>
    <property type="project" value="UniProtKB-KW"/>
</dbReference>
<dbReference type="Pfam" id="PF11640">
    <property type="entry name" value="TAN"/>
    <property type="match status" value="1"/>
</dbReference>
<dbReference type="InterPro" id="IPR044107">
    <property type="entry name" value="PIKKc_ATM"/>
</dbReference>
<keyword evidence="8 16" id="KW-0547">Nucleotide-binding</keyword>
<comment type="subcellular location">
    <subcellularLocation>
        <location evidence="16">Chromosome</location>
        <location evidence="16">Telomere</location>
    </subcellularLocation>
    <subcellularLocation>
        <location evidence="1 16">Nucleus</location>
    </subcellularLocation>
</comment>
<dbReference type="EC" id="2.7.11.1" evidence="4 16"/>
<feature type="region of interest" description="Disordered" evidence="17">
    <location>
        <begin position="183"/>
        <end position="205"/>
    </location>
</feature>
<protein>
    <recommendedName>
        <fullName evidence="5 16">Serine/threonine-protein kinase Tel1</fullName>
        <ecNumber evidence="4 16">2.7.11.1</ecNumber>
    </recommendedName>
</protein>
<evidence type="ECO:0000256" key="6">
    <source>
        <dbReference type="ARBA" id="ARBA00022527"/>
    </source>
</evidence>
<dbReference type="InterPro" id="IPR021668">
    <property type="entry name" value="TAN"/>
</dbReference>
<dbReference type="PROSITE" id="PS51190">
    <property type="entry name" value="FATC"/>
    <property type="match status" value="1"/>
</dbReference>
<evidence type="ECO:0000259" key="19">
    <source>
        <dbReference type="PROSITE" id="PS51189"/>
    </source>
</evidence>
<dbReference type="GeneID" id="96002529"/>
<keyword evidence="10 16" id="KW-0418">Kinase</keyword>
<comment type="function">
    <text evidence="13 16">Serine/threonine protein kinase which activates checkpoint signaling upon genotoxic stresses such as ionizing radiation (IR), ultraviolet light (UV), or DNA replication stalling, thereby acting as a DNA damage sensor. Recognizes the substrate consensus sequence [ST]-Q. Phosphorylates histone H2A to form H2AS128ph (gamma-H2A) at sites of DNA damage, involved in the regulation of DNA damage response mechanism. Required for the control of telomere length and genome stability.</text>
</comment>
<evidence type="ECO:0000256" key="15">
    <source>
        <dbReference type="ARBA" id="ARBA00048679"/>
    </source>
</evidence>
<gene>
    <name evidence="21" type="ORF">WHR41_01085</name>
</gene>
<evidence type="ECO:0000256" key="9">
    <source>
        <dbReference type="ARBA" id="ARBA00022763"/>
    </source>
</evidence>
<dbReference type="CDD" id="cd05171">
    <property type="entry name" value="PIKKc_ATM"/>
    <property type="match status" value="1"/>
</dbReference>
<evidence type="ECO:0000259" key="20">
    <source>
        <dbReference type="PROSITE" id="PS51190"/>
    </source>
</evidence>
<dbReference type="GO" id="GO:0035556">
    <property type="term" value="P:intracellular signal transduction"/>
    <property type="evidence" value="ECO:0007669"/>
    <property type="project" value="UniProtKB-ARBA"/>
</dbReference>
<evidence type="ECO:0000256" key="4">
    <source>
        <dbReference type="ARBA" id="ARBA00012513"/>
    </source>
</evidence>
<dbReference type="SMART" id="SM00146">
    <property type="entry name" value="PI3Kc"/>
    <property type="match status" value="1"/>
</dbReference>
<evidence type="ECO:0000256" key="10">
    <source>
        <dbReference type="ARBA" id="ARBA00022777"/>
    </source>
</evidence>
<feature type="domain" description="FAT" evidence="19">
    <location>
        <begin position="1858"/>
        <end position="2464"/>
    </location>
</feature>
<organism evidence="21 22">
    <name type="scientific">Cladosporium halotolerans</name>
    <dbReference type="NCBI Taxonomy" id="1052096"/>
    <lineage>
        <taxon>Eukaryota</taxon>
        <taxon>Fungi</taxon>
        <taxon>Dikarya</taxon>
        <taxon>Ascomycota</taxon>
        <taxon>Pezizomycotina</taxon>
        <taxon>Dothideomycetes</taxon>
        <taxon>Dothideomycetidae</taxon>
        <taxon>Cladosporiales</taxon>
        <taxon>Cladosporiaceae</taxon>
        <taxon>Cladosporium</taxon>
    </lineage>
</organism>
<comment type="similarity">
    <text evidence="2 16">Belongs to the PI3/PI4-kinase family. ATM subfamily.</text>
</comment>
<keyword evidence="12 16" id="KW-0539">Nucleus</keyword>
<evidence type="ECO:0000256" key="5">
    <source>
        <dbReference type="ARBA" id="ARBA00014619"/>
    </source>
</evidence>
<evidence type="ECO:0000256" key="8">
    <source>
        <dbReference type="ARBA" id="ARBA00022741"/>
    </source>
</evidence>
<evidence type="ECO:0000259" key="18">
    <source>
        <dbReference type="PROSITE" id="PS50290"/>
    </source>
</evidence>
<dbReference type="InterPro" id="IPR000403">
    <property type="entry name" value="PI3/4_kinase_cat_dom"/>
</dbReference>
<dbReference type="InterPro" id="IPR003152">
    <property type="entry name" value="FATC_dom"/>
</dbReference>
<dbReference type="PANTHER" id="PTHR37079">
    <property type="entry name" value="SERINE/THREONINE-PROTEIN KINASE ATM"/>
    <property type="match status" value="1"/>
</dbReference>
<sequence>MAEVTLVDALERAESNSPRERSEGLADLKHILRHNQRNSSIDSLADASLHRIYEVLFTVVINEQSAHARAKTASLKSGASNRLQSCAGALRLAVEVGVVSVKLKTVKALLDHIIETLPSSDGELCEPIALDYPKIMRIILARPSHVEHLPKAEWERTSRFCIKYIQASQSAAIEGAGMNGAGATFTSSRSSRSRHPNSISSQGSRGFAKSAAEELMACLRLLTGAPNAPVPSLASEAVWSAIRFLQSNSASNPAHQEAFAVIGNVLAWTRTENISLTQQVTSPLIRLMGSYWGPKTSGLKEMLVVSMHIRLFLTDRCNADGADLLVSELSALLESLKAEYSKRQERDQLHLDDLQVWSDSAAPKRPAFIQCGILSLRTNGSRAEQGWTVVHLIAFITGLLRDNGMKDLDGTGDDSEERPRKRLRGMDDLGDLLSQASNGVLGSRIAALQTLAFLTQQSQMSATDLRRILDILKPHCSDENAALASWSLTAVASCAYQASSTDGTLVALWTSLWQVSCRSITSPSTCRAACGVLCIMLRFRLIPQAVASELYQSLAVAFELSGPHILCDTALALVQIIMRDSVSIHPSSAPIIANSAIGWLLRRWVPSKFDERSYATSCTLFTSVDVVGLVALYLGQPSHLSESLGYPVWDVLGRSWLRAEENEQLIHYLLSLSDNRAFLQPSPNFLLAKTVKLSVPKASSEALILNHLVGEMTRTENSFSQIVHDRPQGVSSDVFAALCQFAAASTCMAHCIKFSDTRAQLELQRQCHAILKLIARHASDRACGQDKVDIMLTSFASTFWPPSTNEATDGARTKSSDCRSALCRTITEAFASRATPQDIDVTVDEEDMMEVGHSYESQESRRGLPRTGAVDLVDDSSISNSTISLRAVVPLYASIITACKDETSEVNSMENASSIAMDAILSLPEATIIASRLILANLPSLIPNLAERDTERLLEFLTDSILQDYAFERSEVAIGTILDAMIGLKSFWTNTNNKNLADLALDMYDWCVSTALKAGVLSPSVQKKVSTLLLQLCHVNTDYGRDDDVPSVRTSLFDLLQRGAISVQFHLAERIATIFSLFTLSAHGAMFDDLQNSLPAEFEWTEGLAMRLLFLANLACSWHSLLRQSIYYIFETAGRAENSRPYAAVCVEKVASSLDFANSQKLFHLFAPQLLHSWLQDQALESLPYAAFGFDSLRELLVNAQVEVTAQSLMRGLDRDMQFLADQLGAEVKELLKHSFGKSVAYAISRDIISPPSEQSVSCENRLRNIIGSKEEYRELSADHFATIMGHFFLCVNQDDVDDGWLAKRNKPVVYTSASKALAEIKEFSFSKRPMPAPQQPSFKGKYLPDQMERFCRRTSHDPTAPWESSTFSVAARMLFDHMNSGLGSLHNCTILRKLRLLVATAGEVAVMGYPLEMLLRGIQPYLTDSQCADDALGIVDYLMHRGKRQLAGNPTFLCGIFTNLLLAVRAHMGSKQDNTTQETQHRETVQKMHSFYSRSVQYLRDMRVNVSAQLLHDYEVLTEALSRLDLPGNVRKGSPESALLLLLVRQTEDESGLFAVGDSRAALITLTRNFQVPQSMAEDALGDDVLCIEYAPYLWRAIQVSSFDDHFLSWSAKVIGRAYAASGSYDSFPKKRRLYAAYTNPDHLAGAQRPYAFLIRRLCEIVRSPTRVESGLAEFVLRIVASELVEDSADEATFRETLPEILAPSISRGTYGYLPPTVPQYDIQISNRQMLKSALKLEMPTELTEWATGVALVLCRWPSAPTLLNAMPTILLGFPHLTVEFLPAIIHMILEIEAEGKQDLQSELSAAIREHLNAEGGHMKQIQEYILDLILYMRRQPYPREATKVDRSQWLDVDYMRAAQVAATCGKPTLALLLAESSVAPSQKSRRASSRTSAVQVLPAPVREDLLLSIFEQVDEPDSFYGVERPASLESVLGRLDYEKSGFKSLMFRSAQVDSHMRQSGELGPEDALGMVRSLSSLNLSSLTFALTSGMLGNTAAATGDMLESARKLQQWDVALPETSTDRPSRLLNMYKELSHAVKLDSAVQSLDNLALQHIHSAQKSYALSRPSQEWFTSLALVSESLELTAAHDQHEVLSIWSRMQDRQKWMEKARFEDFDLIQQGRITSLGVLGRNDSLLTELHVARNVVRTCEANALLSYSSLARQHGQLQTALCAATQVNDLALDLQASGVRIEAAAKHEIASILWESEESTASVKMLRETLRSSDMESQHITVGRSDLLAQLGKQLADARLEKPSSILEEYLRPAIAHLPKEAVGREAGRVYHAFAAFCDQQLQHQANVEDFSRISTLRQRKLEEVRDLQALVKAAKKPADKKDHERTLGKAEQWFKLDDEEFQHQKASRETFVQQSLQNYLLALRASDEHNLSVLRFFALWLETSESAPANEAVNKILPSVPSWKFVVLLNQLMSRLKNDNSSFHLALSALTKRMCLTHPYHSVHHVYASTRSPATKDEATVTRFNAAALIRQQISNDKGKGDLFKRLFSADSMYRLLAEEQIYDQKSGKRALQDISTAVRVARKIPELRLPPVTITLPLHPDGNYDDVPYVTKFGNTVSIMTGLSAPKVLTAFSSDGKQYKQLFKSGNDDLRQDAIMEQVFEEVSKMLQNHKATRQRNLHIRTYKVIPTSARSGIIEFVPHSIPINEFLAPAHARYYPQDLKNNAAREKIRAVQSNSTETRVKEFRKVCDHLHPVMRHFFLERFDDPDDWFEKRTAYTRTTASVSMLGHILGLGDRHGHNIMLDEKTGEVVHIDLGIAFEAGRVLPVPELVPFRLTRDIVDGMGVTKTEGIFRRCCEFTMDALREDKDSIMTLLNVLRYDPLYSWTVSPLRAKRMQEAQDGLQNAKGAEAAETSKSKSESDGGEADRALAIVEKKLSKTLSTAATVNELIQQATDEKNLATLFAGWAAWF</sequence>
<dbReference type="GO" id="GO:0005634">
    <property type="term" value="C:nucleus"/>
    <property type="evidence" value="ECO:0007669"/>
    <property type="project" value="UniProtKB-SubCell"/>
</dbReference>
<keyword evidence="6 16" id="KW-0723">Serine/threonine-protein kinase</keyword>
<dbReference type="SMART" id="SM01343">
    <property type="entry name" value="FATC"/>
    <property type="match status" value="1"/>
</dbReference>
<evidence type="ECO:0000256" key="14">
    <source>
        <dbReference type="ARBA" id="ARBA00047899"/>
    </source>
</evidence>
<dbReference type="InterPro" id="IPR036940">
    <property type="entry name" value="PI3/4_kinase_cat_sf"/>
</dbReference>
<feature type="domain" description="FATC" evidence="20">
    <location>
        <begin position="2890"/>
        <end position="2922"/>
    </location>
</feature>
<dbReference type="RefSeq" id="XP_069232978.1">
    <property type="nucleotide sequence ID" value="XM_069369691.1"/>
</dbReference>
<comment type="catalytic activity">
    <reaction evidence="15">
        <text>L-seryl-[protein] + ATP = O-phospho-L-seryl-[protein] + ADP + H(+)</text>
        <dbReference type="Rhea" id="RHEA:17989"/>
        <dbReference type="Rhea" id="RHEA-COMP:9863"/>
        <dbReference type="Rhea" id="RHEA-COMP:11604"/>
        <dbReference type="ChEBI" id="CHEBI:15378"/>
        <dbReference type="ChEBI" id="CHEBI:29999"/>
        <dbReference type="ChEBI" id="CHEBI:30616"/>
        <dbReference type="ChEBI" id="CHEBI:83421"/>
        <dbReference type="ChEBI" id="CHEBI:456216"/>
        <dbReference type="EC" id="2.7.11.1"/>
    </reaction>
</comment>
<evidence type="ECO:0000256" key="7">
    <source>
        <dbReference type="ARBA" id="ARBA00022679"/>
    </source>
</evidence>
<dbReference type="Gene3D" id="3.30.1010.10">
    <property type="entry name" value="Phosphatidylinositol 3-kinase Catalytic Subunit, Chain A, domain 4"/>
    <property type="match status" value="1"/>
</dbReference>
<keyword evidence="16" id="KW-0156">Chromatin regulator</keyword>
<keyword evidence="7 16" id="KW-0808">Transferase</keyword>
<dbReference type="InterPro" id="IPR011009">
    <property type="entry name" value="Kinase-like_dom_sf"/>
</dbReference>
<evidence type="ECO:0000256" key="2">
    <source>
        <dbReference type="ARBA" id="ARBA00010769"/>
    </source>
</evidence>
<comment type="catalytic activity">
    <reaction evidence="14 16">
        <text>L-threonyl-[protein] + ATP = O-phospho-L-threonyl-[protein] + ADP + H(+)</text>
        <dbReference type="Rhea" id="RHEA:46608"/>
        <dbReference type="Rhea" id="RHEA-COMP:11060"/>
        <dbReference type="Rhea" id="RHEA-COMP:11605"/>
        <dbReference type="ChEBI" id="CHEBI:15378"/>
        <dbReference type="ChEBI" id="CHEBI:30013"/>
        <dbReference type="ChEBI" id="CHEBI:30616"/>
        <dbReference type="ChEBI" id="CHEBI:61977"/>
        <dbReference type="ChEBI" id="CHEBI:456216"/>
        <dbReference type="EC" id="2.7.11.1"/>
    </reaction>
</comment>
<dbReference type="GO" id="GO:0000781">
    <property type="term" value="C:chromosome, telomeric region"/>
    <property type="evidence" value="ECO:0007669"/>
    <property type="project" value="UniProtKB-SubCell"/>
</dbReference>
<comment type="subunit">
    <text evidence="3">Associates with DNA double-strand breaks.</text>
</comment>
<dbReference type="GO" id="GO:0005524">
    <property type="term" value="F:ATP binding"/>
    <property type="evidence" value="ECO:0007669"/>
    <property type="project" value="UniProtKB-KW"/>
</dbReference>
<dbReference type="Pfam" id="PF00454">
    <property type="entry name" value="PI3_PI4_kinase"/>
    <property type="match status" value="1"/>
</dbReference>